<keyword evidence="4" id="KW-0460">Magnesium</keyword>
<dbReference type="InterPro" id="IPR039702">
    <property type="entry name" value="FPS1-like"/>
</dbReference>
<keyword evidence="3" id="KW-0479">Metal-binding</keyword>
<evidence type="ECO:0000256" key="3">
    <source>
        <dbReference type="ARBA" id="ARBA00022723"/>
    </source>
</evidence>
<protein>
    <submittedName>
        <fullName evidence="6">Uncharacterized protein</fullName>
    </submittedName>
</protein>
<evidence type="ECO:0000313" key="7">
    <source>
        <dbReference type="Proteomes" id="UP000708208"/>
    </source>
</evidence>
<dbReference type="EMBL" id="CAJVCH010131784">
    <property type="protein sequence ID" value="CAG7726179.1"/>
    <property type="molecule type" value="Genomic_DNA"/>
</dbReference>
<evidence type="ECO:0000256" key="2">
    <source>
        <dbReference type="ARBA" id="ARBA00022679"/>
    </source>
</evidence>
<comment type="caution">
    <text evidence="6">The sequence shown here is derived from an EMBL/GenBank/DDBJ whole genome shotgun (WGS) entry which is preliminary data.</text>
</comment>
<dbReference type="PANTHER" id="PTHR11525">
    <property type="entry name" value="FARNESYL-PYROPHOSPHATE SYNTHETASE"/>
    <property type="match status" value="1"/>
</dbReference>
<dbReference type="InterPro" id="IPR000092">
    <property type="entry name" value="Polyprenyl_synt"/>
</dbReference>
<dbReference type="GO" id="GO:0045337">
    <property type="term" value="P:farnesyl diphosphate biosynthetic process"/>
    <property type="evidence" value="ECO:0007669"/>
    <property type="project" value="TreeGrafter"/>
</dbReference>
<proteinExistence type="predicted"/>
<dbReference type="GO" id="GO:0004337">
    <property type="term" value="F:(2E,6E)-farnesyl diphosphate synthase activity"/>
    <property type="evidence" value="ECO:0007669"/>
    <property type="project" value="TreeGrafter"/>
</dbReference>
<evidence type="ECO:0000256" key="4">
    <source>
        <dbReference type="ARBA" id="ARBA00022842"/>
    </source>
</evidence>
<accession>A0A8J2JVQ7</accession>
<dbReference type="GO" id="GO:0005737">
    <property type="term" value="C:cytoplasm"/>
    <property type="evidence" value="ECO:0007669"/>
    <property type="project" value="TreeGrafter"/>
</dbReference>
<dbReference type="Pfam" id="PF00348">
    <property type="entry name" value="polyprenyl_synt"/>
    <property type="match status" value="2"/>
</dbReference>
<dbReference type="OrthoDB" id="10257492at2759"/>
<keyword evidence="7" id="KW-1185">Reference proteome</keyword>
<evidence type="ECO:0000256" key="1">
    <source>
        <dbReference type="ARBA" id="ARBA00001946"/>
    </source>
</evidence>
<comment type="cofactor">
    <cofactor evidence="1">
        <name>Mg(2+)</name>
        <dbReference type="ChEBI" id="CHEBI:18420"/>
    </cofactor>
</comment>
<keyword evidence="2" id="KW-0808">Transferase</keyword>
<dbReference type="Proteomes" id="UP000708208">
    <property type="component" value="Unassembled WGS sequence"/>
</dbReference>
<dbReference type="GO" id="GO:0046872">
    <property type="term" value="F:metal ion binding"/>
    <property type="evidence" value="ECO:0007669"/>
    <property type="project" value="UniProtKB-KW"/>
</dbReference>
<sequence>MESRRLFYGPITSSMLMTGFKDPKLLKNVEAITDLIGVIHSAKTDLVGNTYHPEKFEQNIAKGMCTWQFAMALEHAPREDRKILLANYGSKGPEVTDKVKTVYEKMELHKLYPVWEKEKTQEISKLVAQLPVKALQKYFRHVTSAMFGRRSDSESETKFNGNRNLRLKMLQGFKHLLRLQSKILRNSRAASTVMEQIDFASRQENITQPVKLLTDAESFRFQSYLPQILEDIGSLPGVESMPDITEWLNETIQAIVTHGDFIAAHQTILAYKYLSQDQADFDLAIVNGWAIELGLRGHEILEDVIDDTKVRNGKDTWHSRNKHEVAAVCDGILVRSSTALLSQKYFKTKSYYSDMITLRNFNTHSQLYGKSLVLKNTKERQFHLYKLDFYTRVKSMMLQGFFYQPVISSMLMTGYKDPRLLQNVKAITNLVGIVHSAKTDLVGTTYHPEKFEQNIVNGMCTWQLAMALEYAPWEDRKILLENYGSSKAENIEEVKGVYEKMELHKMYAQWEEEKCHDISDLVAQLPVEDLQTYFSHVSSASFGRNF</sequence>
<comment type="pathway">
    <text evidence="5">Pheromone biosynthesis.</text>
</comment>
<name>A0A8J2JVQ7_9HEXA</name>
<evidence type="ECO:0000256" key="5">
    <source>
        <dbReference type="ARBA" id="ARBA00033740"/>
    </source>
</evidence>
<reference evidence="6" key="1">
    <citation type="submission" date="2021-06" db="EMBL/GenBank/DDBJ databases">
        <authorList>
            <person name="Hodson N. C."/>
            <person name="Mongue J. A."/>
            <person name="Jaron S. K."/>
        </authorList>
    </citation>
    <scope>NUCLEOTIDE SEQUENCE</scope>
</reference>
<dbReference type="AlphaFoldDB" id="A0A8J2JVQ7"/>
<dbReference type="PANTHER" id="PTHR11525:SF0">
    <property type="entry name" value="FARNESYL PYROPHOSPHATE SYNTHASE"/>
    <property type="match status" value="1"/>
</dbReference>
<gene>
    <name evidence="6" type="ORF">AFUS01_LOCUS15103</name>
</gene>
<organism evidence="6 7">
    <name type="scientific">Allacma fusca</name>
    <dbReference type="NCBI Taxonomy" id="39272"/>
    <lineage>
        <taxon>Eukaryota</taxon>
        <taxon>Metazoa</taxon>
        <taxon>Ecdysozoa</taxon>
        <taxon>Arthropoda</taxon>
        <taxon>Hexapoda</taxon>
        <taxon>Collembola</taxon>
        <taxon>Symphypleona</taxon>
        <taxon>Sminthuridae</taxon>
        <taxon>Allacma</taxon>
    </lineage>
</organism>
<evidence type="ECO:0000313" key="6">
    <source>
        <dbReference type="EMBL" id="CAG7726179.1"/>
    </source>
</evidence>
<dbReference type="GO" id="GO:0004161">
    <property type="term" value="F:dimethylallyltranstransferase activity"/>
    <property type="evidence" value="ECO:0007669"/>
    <property type="project" value="TreeGrafter"/>
</dbReference>